<dbReference type="InterPro" id="IPR038584">
    <property type="entry name" value="Ribosomal_bL33_sf"/>
</dbReference>
<dbReference type="GO" id="GO:0005840">
    <property type="term" value="C:ribosome"/>
    <property type="evidence" value="ECO:0007669"/>
    <property type="project" value="UniProtKB-KW"/>
</dbReference>
<protein>
    <recommendedName>
        <fullName evidence="4 5">Large ribosomal subunit protein bL33</fullName>
    </recommendedName>
</protein>
<dbReference type="EMBL" id="JQCD01000031">
    <property type="protein sequence ID" value="KRN76146.1"/>
    <property type="molecule type" value="Genomic_DNA"/>
</dbReference>
<keyword evidence="7" id="KW-1185">Reference proteome</keyword>
<reference evidence="6 7" key="1">
    <citation type="journal article" date="2015" name="Genome Announc.">
        <title>Expanding the biotechnology potential of lactobacilli through comparative genomics of 213 strains and associated genera.</title>
        <authorList>
            <person name="Sun Z."/>
            <person name="Harris H.M."/>
            <person name="McCann A."/>
            <person name="Guo C."/>
            <person name="Argimon S."/>
            <person name="Zhang W."/>
            <person name="Yang X."/>
            <person name="Jeffery I.B."/>
            <person name="Cooney J.C."/>
            <person name="Kagawa T.F."/>
            <person name="Liu W."/>
            <person name="Song Y."/>
            <person name="Salvetti E."/>
            <person name="Wrobel A."/>
            <person name="Rasinkangas P."/>
            <person name="Parkhill J."/>
            <person name="Rea M.C."/>
            <person name="O'Sullivan O."/>
            <person name="Ritari J."/>
            <person name="Douillard F.P."/>
            <person name="Paul Ross R."/>
            <person name="Yang R."/>
            <person name="Briner A.E."/>
            <person name="Felis G.E."/>
            <person name="de Vos W.M."/>
            <person name="Barrangou R."/>
            <person name="Klaenhammer T.R."/>
            <person name="Caufield P.W."/>
            <person name="Cui Y."/>
            <person name="Zhang H."/>
            <person name="O'Toole P.W."/>
        </authorList>
    </citation>
    <scope>NUCLEOTIDE SEQUENCE [LARGE SCALE GENOMIC DNA]</scope>
    <source>
        <strain evidence="6 7">DSM 20014</strain>
    </source>
</reference>
<comment type="similarity">
    <text evidence="1 5">Belongs to the bacterial ribosomal protein bL33 family.</text>
</comment>
<keyword evidence="3 5" id="KW-0687">Ribonucleoprotein</keyword>
<accession>A0A0R2JFM1</accession>
<evidence type="ECO:0000313" key="6">
    <source>
        <dbReference type="EMBL" id="KRN76146.1"/>
    </source>
</evidence>
<dbReference type="AlphaFoldDB" id="A0A0R2JFM1"/>
<comment type="caution">
    <text evidence="6">The sequence shown here is derived from an EMBL/GenBank/DDBJ whole genome shotgun (WGS) entry which is preliminary data.</text>
</comment>
<dbReference type="Proteomes" id="UP000051673">
    <property type="component" value="Unassembled WGS sequence"/>
</dbReference>
<dbReference type="GO" id="GO:0003735">
    <property type="term" value="F:structural constituent of ribosome"/>
    <property type="evidence" value="ECO:0007669"/>
    <property type="project" value="InterPro"/>
</dbReference>
<proteinExistence type="inferred from homology"/>
<dbReference type="GO" id="GO:0006412">
    <property type="term" value="P:translation"/>
    <property type="evidence" value="ECO:0007669"/>
    <property type="project" value="UniProtKB-UniRule"/>
</dbReference>
<evidence type="ECO:0000256" key="1">
    <source>
        <dbReference type="ARBA" id="ARBA00007596"/>
    </source>
</evidence>
<dbReference type="Gene3D" id="2.20.28.120">
    <property type="entry name" value="Ribosomal protein L33"/>
    <property type="match status" value="1"/>
</dbReference>
<dbReference type="SUPFAM" id="SSF57829">
    <property type="entry name" value="Zn-binding ribosomal proteins"/>
    <property type="match status" value="1"/>
</dbReference>
<evidence type="ECO:0000256" key="5">
    <source>
        <dbReference type="HAMAP-Rule" id="MF_00294"/>
    </source>
</evidence>
<sequence length="58" mass="6739">MNKNKVGFQMAQKKVALACSVCGSRNYTVPKKTDRATRLEVKKYCKYCDQHTIHRETM</sequence>
<evidence type="ECO:0000256" key="4">
    <source>
        <dbReference type="ARBA" id="ARBA00035176"/>
    </source>
</evidence>
<dbReference type="InterPro" id="IPR001705">
    <property type="entry name" value="Ribosomal_bL33"/>
</dbReference>
<evidence type="ECO:0000256" key="3">
    <source>
        <dbReference type="ARBA" id="ARBA00023274"/>
    </source>
</evidence>
<dbReference type="Pfam" id="PF00471">
    <property type="entry name" value="Ribosomal_L33"/>
    <property type="match status" value="1"/>
</dbReference>
<dbReference type="GO" id="GO:1990904">
    <property type="term" value="C:ribonucleoprotein complex"/>
    <property type="evidence" value="ECO:0007669"/>
    <property type="project" value="UniProtKB-KW"/>
</dbReference>
<keyword evidence="2 5" id="KW-0689">Ribosomal protein</keyword>
<dbReference type="InterPro" id="IPR018264">
    <property type="entry name" value="Ribosomal_bL33_CS"/>
</dbReference>
<dbReference type="STRING" id="1620.IV67_GL001197"/>
<dbReference type="NCBIfam" id="NF001764">
    <property type="entry name" value="PRK00504.1"/>
    <property type="match status" value="1"/>
</dbReference>
<dbReference type="GO" id="GO:0005737">
    <property type="term" value="C:cytoplasm"/>
    <property type="evidence" value="ECO:0007669"/>
    <property type="project" value="UniProtKB-ARBA"/>
</dbReference>
<evidence type="ECO:0000256" key="2">
    <source>
        <dbReference type="ARBA" id="ARBA00022980"/>
    </source>
</evidence>
<dbReference type="HAMAP" id="MF_00294">
    <property type="entry name" value="Ribosomal_bL33"/>
    <property type="match status" value="1"/>
</dbReference>
<name>A0A0R2JFM1_9LACO</name>
<dbReference type="PROSITE" id="PS00582">
    <property type="entry name" value="RIBOSOMAL_L33"/>
    <property type="match status" value="1"/>
</dbReference>
<organism evidence="6 7">
    <name type="scientific">Weissella minor</name>
    <dbReference type="NCBI Taxonomy" id="1620"/>
    <lineage>
        <taxon>Bacteria</taxon>
        <taxon>Bacillati</taxon>
        <taxon>Bacillota</taxon>
        <taxon>Bacilli</taxon>
        <taxon>Lactobacillales</taxon>
        <taxon>Lactobacillaceae</taxon>
        <taxon>Weissella</taxon>
    </lineage>
</organism>
<dbReference type="PATRIC" id="fig|1620.3.peg.1211"/>
<dbReference type="InterPro" id="IPR011332">
    <property type="entry name" value="Ribosomal_zn-bd"/>
</dbReference>
<evidence type="ECO:0000313" key="7">
    <source>
        <dbReference type="Proteomes" id="UP000051673"/>
    </source>
</evidence>
<dbReference type="NCBIfam" id="TIGR01023">
    <property type="entry name" value="rpmG_bact"/>
    <property type="match status" value="1"/>
</dbReference>
<gene>
    <name evidence="5" type="primary">rpmG</name>
    <name evidence="6" type="ORF">IV67_GL001197</name>
</gene>